<keyword evidence="2" id="KW-0238">DNA-binding</keyword>
<name>H8GTN9_DEIGI</name>
<keyword evidence="7" id="KW-1185">Reference proteome</keyword>
<protein>
    <submittedName>
        <fullName evidence="6">HxlR family transcriptional regulator</fullName>
    </submittedName>
</protein>
<evidence type="ECO:0000256" key="2">
    <source>
        <dbReference type="ARBA" id="ARBA00023125"/>
    </source>
</evidence>
<evidence type="ECO:0000256" key="3">
    <source>
        <dbReference type="ARBA" id="ARBA00023163"/>
    </source>
</evidence>
<evidence type="ECO:0000259" key="5">
    <source>
        <dbReference type="PROSITE" id="PS51118"/>
    </source>
</evidence>
<dbReference type="InterPro" id="IPR002577">
    <property type="entry name" value="HTH_HxlR"/>
</dbReference>
<sequence length="156" mass="17529">MEVTPPEPCATAEERECGVRDRLGRIGDKWTVLVVAEVSPESKRFRQLQRSVHGISQRVLTLTLRRLERDGLITRTVAAAVPPQVTYALTREGLSLSRVLQHVVALAVFMRKRLDDIGRQGTSSIHRPDRPLKGVRQRSGTAFSCPAHHRTDQDFV</sequence>
<dbReference type="HOGENOM" id="CLU_111585_2_1_0"/>
<keyword evidence="3" id="KW-0804">Transcription</keyword>
<proteinExistence type="predicted"/>
<keyword evidence="1" id="KW-0805">Transcription regulation</keyword>
<dbReference type="InterPro" id="IPR036390">
    <property type="entry name" value="WH_DNA-bd_sf"/>
</dbReference>
<dbReference type="PANTHER" id="PTHR33204">
    <property type="entry name" value="TRANSCRIPTIONAL REGULATOR, MARR FAMILY"/>
    <property type="match status" value="1"/>
</dbReference>
<dbReference type="AlphaFoldDB" id="H8GTN9"/>
<feature type="domain" description="HTH hxlR-type" evidence="5">
    <location>
        <begin position="17"/>
        <end position="115"/>
    </location>
</feature>
<reference evidence="6 7" key="1">
    <citation type="journal article" date="2012" name="PLoS ONE">
        <title>Genome sequence and transcriptome analysis of the radioresistant bacterium Deinococcus gobiensis: insights into the extreme environmental adaptations.</title>
        <authorList>
            <person name="Yuan M."/>
            <person name="Chen M."/>
            <person name="Zhang W."/>
            <person name="Lu W."/>
            <person name="Wang J."/>
            <person name="Yang M."/>
            <person name="Zhao P."/>
            <person name="Tang R."/>
            <person name="Li X."/>
            <person name="Hao Y."/>
            <person name="Zhou Z."/>
            <person name="Zhan Y."/>
            <person name="Yu H."/>
            <person name="Teng C."/>
            <person name="Yan Y."/>
            <person name="Ping S."/>
            <person name="Wang Y."/>
            <person name="Lin M."/>
        </authorList>
    </citation>
    <scope>NUCLEOTIDE SEQUENCE [LARGE SCALE GENOMIC DNA]</scope>
    <source>
        <strain evidence="6 7">I-0</strain>
    </source>
</reference>
<dbReference type="GO" id="GO:0003677">
    <property type="term" value="F:DNA binding"/>
    <property type="evidence" value="ECO:0007669"/>
    <property type="project" value="UniProtKB-KW"/>
</dbReference>
<gene>
    <name evidence="6" type="ordered locus">DGo_CA1440</name>
</gene>
<dbReference type="EMBL" id="CP002191">
    <property type="protein sequence ID" value="AFD25367.1"/>
    <property type="molecule type" value="Genomic_DNA"/>
</dbReference>
<dbReference type="OrthoDB" id="9791143at2"/>
<evidence type="ECO:0000256" key="4">
    <source>
        <dbReference type="SAM" id="MobiDB-lite"/>
    </source>
</evidence>
<dbReference type="Proteomes" id="UP000007575">
    <property type="component" value="Chromosome"/>
</dbReference>
<dbReference type="KEGG" id="dgo:DGo_CA1440"/>
<dbReference type="PANTHER" id="PTHR33204:SF39">
    <property type="entry name" value="TRANSCRIPTIONAL REGULATORY PROTEIN"/>
    <property type="match status" value="1"/>
</dbReference>
<evidence type="ECO:0000313" key="7">
    <source>
        <dbReference type="Proteomes" id="UP000007575"/>
    </source>
</evidence>
<dbReference type="eggNOG" id="COG1733">
    <property type="taxonomic scope" value="Bacteria"/>
</dbReference>
<dbReference type="Gene3D" id="1.10.10.10">
    <property type="entry name" value="Winged helix-like DNA-binding domain superfamily/Winged helix DNA-binding domain"/>
    <property type="match status" value="1"/>
</dbReference>
<organism evidence="6 7">
    <name type="scientific">Deinococcus gobiensis (strain DSM 21396 / JCM 16679 / CGMCC 1.7299 / I-0)</name>
    <dbReference type="NCBI Taxonomy" id="745776"/>
    <lineage>
        <taxon>Bacteria</taxon>
        <taxon>Thermotogati</taxon>
        <taxon>Deinococcota</taxon>
        <taxon>Deinococci</taxon>
        <taxon>Deinococcales</taxon>
        <taxon>Deinococcaceae</taxon>
        <taxon>Deinococcus</taxon>
    </lineage>
</organism>
<feature type="region of interest" description="Disordered" evidence="4">
    <location>
        <begin position="119"/>
        <end position="156"/>
    </location>
</feature>
<accession>H8GTN9</accession>
<evidence type="ECO:0000256" key="1">
    <source>
        <dbReference type="ARBA" id="ARBA00023015"/>
    </source>
</evidence>
<dbReference type="InterPro" id="IPR036388">
    <property type="entry name" value="WH-like_DNA-bd_sf"/>
</dbReference>
<dbReference type="SUPFAM" id="SSF46785">
    <property type="entry name" value="Winged helix' DNA-binding domain"/>
    <property type="match status" value="1"/>
</dbReference>
<evidence type="ECO:0000313" key="6">
    <source>
        <dbReference type="EMBL" id="AFD25367.1"/>
    </source>
</evidence>
<dbReference type="PROSITE" id="PS51118">
    <property type="entry name" value="HTH_HXLR"/>
    <property type="match status" value="1"/>
</dbReference>
<dbReference type="RefSeq" id="WP_014684850.1">
    <property type="nucleotide sequence ID" value="NC_017790.1"/>
</dbReference>
<dbReference type="Pfam" id="PF01638">
    <property type="entry name" value="HxlR"/>
    <property type="match status" value="1"/>
</dbReference>